<dbReference type="Pfam" id="PF03070">
    <property type="entry name" value="TENA_THI-4"/>
    <property type="match status" value="1"/>
</dbReference>
<comment type="catalytic activity">
    <reaction evidence="1">
        <text>thiamine + H2O = 5-(2-hydroxyethyl)-4-methylthiazole + 4-amino-5-hydroxymethyl-2-methylpyrimidine + H(+)</text>
        <dbReference type="Rhea" id="RHEA:17509"/>
        <dbReference type="ChEBI" id="CHEBI:15377"/>
        <dbReference type="ChEBI" id="CHEBI:15378"/>
        <dbReference type="ChEBI" id="CHEBI:16892"/>
        <dbReference type="ChEBI" id="CHEBI:17957"/>
        <dbReference type="ChEBI" id="CHEBI:18385"/>
        <dbReference type="EC" id="3.5.99.2"/>
    </reaction>
</comment>
<dbReference type="InterPro" id="IPR027574">
    <property type="entry name" value="Thiaminase_II"/>
</dbReference>
<organism evidence="3 4">
    <name type="scientific">Pseudocitrobacter cyperus</name>
    <dbReference type="NCBI Taxonomy" id="3112843"/>
    <lineage>
        <taxon>Bacteria</taxon>
        <taxon>Pseudomonadati</taxon>
        <taxon>Pseudomonadota</taxon>
        <taxon>Gammaproteobacteria</taxon>
        <taxon>Enterobacterales</taxon>
        <taxon>Enterobacteriaceae</taxon>
        <taxon>Pseudocitrobacter</taxon>
    </lineage>
</organism>
<gene>
    <name evidence="3" type="primary">tenA</name>
    <name evidence="3" type="ORF">VSR74_02495</name>
</gene>
<dbReference type="CDD" id="cd19367">
    <property type="entry name" value="TenA_C_ScTHI20-like"/>
    <property type="match status" value="1"/>
</dbReference>
<accession>A0ABV0HG66</accession>
<reference evidence="3 4" key="1">
    <citation type="submission" date="2024-01" db="EMBL/GenBank/DDBJ databases">
        <title>Pseudocitrobacter sp. Endophytic strain Cyp-38L.</title>
        <authorList>
            <person name="Amer M.A."/>
            <person name="Hamed S.M."/>
        </authorList>
    </citation>
    <scope>NUCLEOTIDE SEQUENCE [LARGE SCALE GENOMIC DNA]</scope>
    <source>
        <strain evidence="3 4">Cyp38S</strain>
    </source>
</reference>
<dbReference type="Gene3D" id="1.20.910.10">
    <property type="entry name" value="Heme oxygenase-like"/>
    <property type="match status" value="1"/>
</dbReference>
<comment type="caution">
    <text evidence="3">The sequence shown here is derived from an EMBL/GenBank/DDBJ whole genome shotgun (WGS) entry which is preliminary data.</text>
</comment>
<dbReference type="EC" id="3.5.99.2" evidence="1"/>
<dbReference type="RefSeq" id="WP_347793233.1">
    <property type="nucleotide sequence ID" value="NZ_JAYMYY010000001.1"/>
</dbReference>
<evidence type="ECO:0000313" key="3">
    <source>
        <dbReference type="EMBL" id="MEO3988697.1"/>
    </source>
</evidence>
<dbReference type="InterPro" id="IPR050967">
    <property type="entry name" value="Thiamine_Salvage_TenA"/>
</dbReference>
<keyword evidence="1" id="KW-0378">Hydrolase</keyword>
<dbReference type="SUPFAM" id="SSF48613">
    <property type="entry name" value="Heme oxygenase-like"/>
    <property type="match status" value="1"/>
</dbReference>
<sequence length="227" mass="25257">MSLSMFESGLYGRLRQQAGSHWRGYVAHDFVQQLGAGTLPEPAFRRYLTQDYLFLIHFARAYALLVSKLQTPAQMRAASASLNAILNELPLHLSYCQQWGLSESDIIQVEEAAETINYTRYVLDVGHSGDVLDLLTVLMPCVAGYAEIGLRLLNDPATVFEGNPYGPWIRNYGDESYLAGVQSSLTLFETLAQQRGGDSRFAELTTLFTTATRLEGAFWQMGLDAKS</sequence>
<evidence type="ECO:0000259" key="2">
    <source>
        <dbReference type="Pfam" id="PF03070"/>
    </source>
</evidence>
<dbReference type="EMBL" id="JAYMYY010000001">
    <property type="protein sequence ID" value="MEO3988697.1"/>
    <property type="molecule type" value="Genomic_DNA"/>
</dbReference>
<comment type="similarity">
    <text evidence="1">Belongs to the TenA family.</text>
</comment>
<comment type="catalytic activity">
    <reaction evidence="1">
        <text>4-amino-5-aminomethyl-2-methylpyrimidine + H2O = 4-amino-5-hydroxymethyl-2-methylpyrimidine + NH4(+)</text>
        <dbReference type="Rhea" id="RHEA:31799"/>
        <dbReference type="ChEBI" id="CHEBI:15377"/>
        <dbReference type="ChEBI" id="CHEBI:16892"/>
        <dbReference type="ChEBI" id="CHEBI:28938"/>
        <dbReference type="ChEBI" id="CHEBI:63416"/>
        <dbReference type="EC" id="3.5.99.2"/>
    </reaction>
</comment>
<dbReference type="PANTHER" id="PTHR43198:SF2">
    <property type="entry name" value="SI:CH1073-67J19.1-RELATED"/>
    <property type="match status" value="1"/>
</dbReference>
<dbReference type="Proteomes" id="UP001444146">
    <property type="component" value="Unassembled WGS sequence"/>
</dbReference>
<evidence type="ECO:0000256" key="1">
    <source>
        <dbReference type="RuleBase" id="RU363093"/>
    </source>
</evidence>
<dbReference type="InterPro" id="IPR004305">
    <property type="entry name" value="Thiaminase-2/PQQC"/>
</dbReference>
<comment type="function">
    <text evidence="1">Catalyzes an amino-pyrimidine hydrolysis reaction at the C5' of the pyrimidine moiety of thiamine compounds, a reaction that is part of a thiamine salvage pathway.</text>
</comment>
<dbReference type="InterPro" id="IPR016084">
    <property type="entry name" value="Haem_Oase-like_multi-hlx"/>
</dbReference>
<evidence type="ECO:0000313" key="4">
    <source>
        <dbReference type="Proteomes" id="UP001444146"/>
    </source>
</evidence>
<dbReference type="NCBIfam" id="TIGR04306">
    <property type="entry name" value="salvage_TenA"/>
    <property type="match status" value="1"/>
</dbReference>
<feature type="domain" description="Thiaminase-2/PQQC" evidence="2">
    <location>
        <begin position="16"/>
        <end position="224"/>
    </location>
</feature>
<dbReference type="PANTHER" id="PTHR43198">
    <property type="entry name" value="BIFUNCTIONAL TH2 PROTEIN"/>
    <property type="match status" value="1"/>
</dbReference>
<proteinExistence type="inferred from homology"/>
<protein>
    <recommendedName>
        <fullName evidence="1">Aminopyrimidine aminohydrolase</fullName>
        <ecNumber evidence="1">3.5.99.2</ecNumber>
    </recommendedName>
</protein>
<keyword evidence="4" id="KW-1185">Reference proteome</keyword>
<name>A0ABV0HG66_9ENTR</name>
<keyword evidence="1" id="KW-0784">Thiamine biosynthesis</keyword>
<comment type="pathway">
    <text evidence="1">Cofactor biosynthesis; thiamine diphosphate biosynthesis.</text>
</comment>